<feature type="repeat" description="WD" evidence="3">
    <location>
        <begin position="592"/>
        <end position="619"/>
    </location>
</feature>
<dbReference type="AlphaFoldDB" id="A0AA38H4P5"/>
<reference evidence="5" key="1">
    <citation type="journal article" date="2022" name="G3 (Bethesda)">
        <title>High quality genome of the basidiomycete yeast Dioszegia hungarica PDD-24b-2 isolated from cloud water.</title>
        <authorList>
            <person name="Jarrige D."/>
            <person name="Haridas S."/>
            <person name="Bleykasten-Grosshans C."/>
            <person name="Joly M."/>
            <person name="Nadalig T."/>
            <person name="Sancelme M."/>
            <person name="Vuilleumier S."/>
            <person name="Grigoriev I.V."/>
            <person name="Amato P."/>
            <person name="Bringel F."/>
        </authorList>
    </citation>
    <scope>NUCLEOTIDE SEQUENCE</scope>
    <source>
        <strain evidence="5">PDD-24b-2</strain>
    </source>
</reference>
<dbReference type="PROSITE" id="PS50082">
    <property type="entry name" value="WD_REPEATS_2"/>
    <property type="match status" value="4"/>
</dbReference>
<keyword evidence="1 3" id="KW-0853">WD repeat</keyword>
<dbReference type="PANTHER" id="PTHR22838">
    <property type="entry name" value="WD REPEAT PROTEIN 26-RELATED"/>
    <property type="match status" value="1"/>
</dbReference>
<dbReference type="PROSITE" id="PS50896">
    <property type="entry name" value="LISH"/>
    <property type="match status" value="1"/>
</dbReference>
<dbReference type="SMART" id="SM00320">
    <property type="entry name" value="WD40"/>
    <property type="match status" value="6"/>
</dbReference>
<dbReference type="InterPro" id="IPR015943">
    <property type="entry name" value="WD40/YVTN_repeat-like_dom_sf"/>
</dbReference>
<evidence type="ECO:0000256" key="1">
    <source>
        <dbReference type="ARBA" id="ARBA00022574"/>
    </source>
</evidence>
<dbReference type="PROSITE" id="PS50294">
    <property type="entry name" value="WD_REPEATS_REGION"/>
    <property type="match status" value="2"/>
</dbReference>
<feature type="repeat" description="WD" evidence="3">
    <location>
        <begin position="364"/>
        <end position="404"/>
    </location>
</feature>
<evidence type="ECO:0000256" key="2">
    <source>
        <dbReference type="ARBA" id="ARBA00022737"/>
    </source>
</evidence>
<feature type="repeat" description="WD" evidence="3">
    <location>
        <begin position="311"/>
        <end position="344"/>
    </location>
</feature>
<proteinExistence type="predicted"/>
<dbReference type="GO" id="GO:0034657">
    <property type="term" value="C:GID complex"/>
    <property type="evidence" value="ECO:0007669"/>
    <property type="project" value="TreeGrafter"/>
</dbReference>
<dbReference type="GeneID" id="77725518"/>
<dbReference type="Gene3D" id="2.130.10.10">
    <property type="entry name" value="YVTN repeat-like/Quinoprotein amine dehydrogenase"/>
    <property type="match status" value="2"/>
</dbReference>
<keyword evidence="6" id="KW-1185">Reference proteome</keyword>
<dbReference type="InterPro" id="IPR019775">
    <property type="entry name" value="WD40_repeat_CS"/>
</dbReference>
<organism evidence="5 6">
    <name type="scientific">Dioszegia hungarica</name>
    <dbReference type="NCBI Taxonomy" id="4972"/>
    <lineage>
        <taxon>Eukaryota</taxon>
        <taxon>Fungi</taxon>
        <taxon>Dikarya</taxon>
        <taxon>Basidiomycota</taxon>
        <taxon>Agaricomycotina</taxon>
        <taxon>Tremellomycetes</taxon>
        <taxon>Tremellales</taxon>
        <taxon>Bulleribasidiaceae</taxon>
        <taxon>Dioszegia</taxon>
    </lineage>
</organism>
<dbReference type="InterPro" id="IPR051350">
    <property type="entry name" value="WD_repeat-ST_regulator"/>
</dbReference>
<evidence type="ECO:0000256" key="3">
    <source>
        <dbReference type="PROSITE-ProRule" id="PRU00221"/>
    </source>
</evidence>
<gene>
    <name evidence="5" type="ORF">MKK02DRAFT_20814</name>
</gene>
<dbReference type="PANTHER" id="PTHR22838:SF0">
    <property type="entry name" value="WD REPEAT-CONTAINING PROTEIN 26"/>
    <property type="match status" value="1"/>
</dbReference>
<sequence>MTQPTNGNGAAAHQPIAGPSGNGSQRVQLQGSLMYPDDSDWRAADDEDEAMDVDGVVKSGESSSKRLPELTGTKRIPVDREEVTRVMLQALRDIGYHQSADLLESESGYVLASQAGADFQSAILGGRWSEALALLPALGITLPTPPEAVVSSASSIASGKSKAVAATGKDTPADCIRFLVSQQKYLEMIEMGAQKKALAVLRNELAPVAQDPDVLHHMSGYMMCMDREDLYERAQWDGAAGTSRRRLLEQIQPYISPKLLLPPRRLATLLEQARLHQQESCFFHNDPTPSSLYTDHECATTSFPSATSHILVDHGDEVHNLAWSRDGTMLATAGHDKMVVIWRLIPLTRPSGEAGWDIVPVHQLKDHRESVGALAWSPDGSILVTSADRGLYMWNTEDGTLKNSPTSPLQHTDEISAIRWMPDGTQFLVSTMDCKLTFYSARGDMKRQWNTPTMQIRDFDITPDGLRLVCAVAHIRRHLDDPKPKPSIMGRPIHDPINGINSEHIKDFGYEEMDNGVVVILLAEKRIESALPVLGCGISSLSMASDGKRFLVNVEDENVRLYSLNDTHLKLERKFEGHVHSRYVIRSCFGPPKNRYVLSGSEDGHVYVWDATTGKSLHVLHGHSDSVNAVAWNPIASRKLFASCSDDHQVRIWQPSTLNVGDGVQVGTKEMGEEGEGLEL</sequence>
<feature type="compositionally biased region" description="Polar residues" evidence="4">
    <location>
        <begin position="22"/>
        <end position="31"/>
    </location>
</feature>
<evidence type="ECO:0000256" key="4">
    <source>
        <dbReference type="SAM" id="MobiDB-lite"/>
    </source>
</evidence>
<dbReference type="PROSITE" id="PS00678">
    <property type="entry name" value="WD_REPEATS_1"/>
    <property type="match status" value="1"/>
</dbReference>
<dbReference type="InterPro" id="IPR001680">
    <property type="entry name" value="WD40_rpt"/>
</dbReference>
<accession>A0AA38H4P5</accession>
<dbReference type="InterPro" id="IPR036322">
    <property type="entry name" value="WD40_repeat_dom_sf"/>
</dbReference>
<dbReference type="Pfam" id="PF23627">
    <property type="entry name" value="LisH_WDR26"/>
    <property type="match status" value="1"/>
</dbReference>
<name>A0AA38H4P5_9TREE</name>
<keyword evidence="2" id="KW-0677">Repeat</keyword>
<feature type="region of interest" description="Disordered" evidence="4">
    <location>
        <begin position="1"/>
        <end position="49"/>
    </location>
</feature>
<dbReference type="GO" id="GO:0043161">
    <property type="term" value="P:proteasome-mediated ubiquitin-dependent protein catabolic process"/>
    <property type="evidence" value="ECO:0007669"/>
    <property type="project" value="TreeGrafter"/>
</dbReference>
<comment type="caution">
    <text evidence="5">The sequence shown here is derived from an EMBL/GenBank/DDBJ whole genome shotgun (WGS) entry which is preliminary data.</text>
</comment>
<dbReference type="Proteomes" id="UP001164286">
    <property type="component" value="Unassembled WGS sequence"/>
</dbReference>
<evidence type="ECO:0000313" key="5">
    <source>
        <dbReference type="EMBL" id="KAI9632621.1"/>
    </source>
</evidence>
<dbReference type="SUPFAM" id="SSF50978">
    <property type="entry name" value="WD40 repeat-like"/>
    <property type="match status" value="1"/>
</dbReference>
<feature type="repeat" description="WD" evidence="3">
    <location>
        <begin position="620"/>
        <end position="654"/>
    </location>
</feature>
<dbReference type="RefSeq" id="XP_052942398.1">
    <property type="nucleotide sequence ID" value="XM_053086317.1"/>
</dbReference>
<dbReference type="Pfam" id="PF00400">
    <property type="entry name" value="WD40"/>
    <property type="match status" value="5"/>
</dbReference>
<evidence type="ECO:0000313" key="6">
    <source>
        <dbReference type="Proteomes" id="UP001164286"/>
    </source>
</evidence>
<protein>
    <submittedName>
        <fullName evidence="5">Negative regulation of gluconeogenesis-related protein</fullName>
    </submittedName>
</protein>
<dbReference type="InterPro" id="IPR006594">
    <property type="entry name" value="LisH"/>
</dbReference>
<dbReference type="EMBL" id="JAKWFO010000014">
    <property type="protein sequence ID" value="KAI9632621.1"/>
    <property type="molecule type" value="Genomic_DNA"/>
</dbReference>